<dbReference type="EMBL" id="JAASRN010000003">
    <property type="protein sequence ID" value="NIK74460.1"/>
    <property type="molecule type" value="Genomic_DNA"/>
</dbReference>
<dbReference type="NCBIfam" id="TIGR01934">
    <property type="entry name" value="MenG_MenH_UbiE"/>
    <property type="match status" value="1"/>
</dbReference>
<evidence type="ECO:0000256" key="2">
    <source>
        <dbReference type="ARBA" id="ARBA00022603"/>
    </source>
</evidence>
<dbReference type="GO" id="GO:0032259">
    <property type="term" value="P:methylation"/>
    <property type="evidence" value="ECO:0007669"/>
    <property type="project" value="UniProtKB-KW"/>
</dbReference>
<keyword evidence="3 5" id="KW-0808">Transferase</keyword>
<comment type="function">
    <text evidence="5">Methyltransferase required for the conversion of demethylmenaquinol (DMKH2) to menaquinol (MKH2).</text>
</comment>
<dbReference type="InterPro" id="IPR004033">
    <property type="entry name" value="UbiE/COQ5_MeTrFase"/>
</dbReference>
<dbReference type="EC" id="2.1.1.163" evidence="5"/>
<keyword evidence="1 5" id="KW-0474">Menaquinone biosynthesis</keyword>
<dbReference type="Gene3D" id="3.40.50.150">
    <property type="entry name" value="Vaccinia Virus protein VP39"/>
    <property type="match status" value="1"/>
</dbReference>
<dbReference type="InterPro" id="IPR029063">
    <property type="entry name" value="SAM-dependent_MTases_sf"/>
</dbReference>
<dbReference type="RefSeq" id="WP_166920256.1">
    <property type="nucleotide sequence ID" value="NZ_JAASRN010000003.1"/>
</dbReference>
<sequence length="243" mass="27833">MTVLPYKEEPADKKAQVARMFNNIATTYDLLNHVLSLGIDVTWRKKATKMLARWQPKHLLDVATGTADFAIELSKIPSVEQVVGVDISEKMLEHGREKVRQKKLSEKILLEYGDSENLQYENNTFDAVTVAFGVRNFANLEKGLQEIFRVLKPGGVLLVLEFSKPKRFPIKQLYRFYFTRWVPFIGKLISKDRAAYAYLPESVDAFPDGMQFVDILKQTGFKETKWYPLTFGISSIYLGVKPS</sequence>
<evidence type="ECO:0000313" key="6">
    <source>
        <dbReference type="EMBL" id="NIK74460.1"/>
    </source>
</evidence>
<comment type="catalytic activity">
    <reaction evidence="5">
        <text>a 2-demethylmenaquinol + S-adenosyl-L-methionine = a menaquinol + S-adenosyl-L-homocysteine + H(+)</text>
        <dbReference type="Rhea" id="RHEA:42640"/>
        <dbReference type="Rhea" id="RHEA-COMP:9539"/>
        <dbReference type="Rhea" id="RHEA-COMP:9563"/>
        <dbReference type="ChEBI" id="CHEBI:15378"/>
        <dbReference type="ChEBI" id="CHEBI:18151"/>
        <dbReference type="ChEBI" id="CHEBI:55437"/>
        <dbReference type="ChEBI" id="CHEBI:57856"/>
        <dbReference type="ChEBI" id="CHEBI:59789"/>
        <dbReference type="EC" id="2.1.1.163"/>
    </reaction>
</comment>
<reference evidence="6 7" key="1">
    <citation type="submission" date="2020-03" db="EMBL/GenBank/DDBJ databases">
        <title>Genomic Encyclopedia of Type Strains, Phase IV (KMG-IV): sequencing the most valuable type-strain genomes for metagenomic binning, comparative biology and taxonomic classification.</title>
        <authorList>
            <person name="Goeker M."/>
        </authorList>
    </citation>
    <scope>NUCLEOTIDE SEQUENCE [LARGE SCALE GENOMIC DNA]</scope>
    <source>
        <strain evidence="6 7">DSM 5718</strain>
    </source>
</reference>
<keyword evidence="2 5" id="KW-0489">Methyltransferase</keyword>
<dbReference type="NCBIfam" id="NF001244">
    <property type="entry name" value="PRK00216.1-5"/>
    <property type="match status" value="1"/>
</dbReference>
<dbReference type="PROSITE" id="PS51608">
    <property type="entry name" value="SAM_MT_UBIE"/>
    <property type="match status" value="1"/>
</dbReference>
<feature type="binding site" evidence="5">
    <location>
        <begin position="114"/>
        <end position="115"/>
    </location>
    <ligand>
        <name>S-adenosyl-L-methionine</name>
        <dbReference type="ChEBI" id="CHEBI:59789"/>
    </ligand>
</feature>
<dbReference type="PANTHER" id="PTHR43591:SF24">
    <property type="entry name" value="2-METHOXY-6-POLYPRENYL-1,4-BENZOQUINOL METHYLASE, MITOCHONDRIAL"/>
    <property type="match status" value="1"/>
</dbReference>
<name>A0A846MT26_9BACT</name>
<dbReference type="PROSITE" id="PS01184">
    <property type="entry name" value="UBIE_2"/>
    <property type="match status" value="1"/>
</dbReference>
<dbReference type="PANTHER" id="PTHR43591">
    <property type="entry name" value="METHYLTRANSFERASE"/>
    <property type="match status" value="1"/>
</dbReference>
<dbReference type="AlphaFoldDB" id="A0A846MT26"/>
<dbReference type="GO" id="GO:0009234">
    <property type="term" value="P:menaquinone biosynthetic process"/>
    <property type="evidence" value="ECO:0007669"/>
    <property type="project" value="UniProtKB-UniRule"/>
</dbReference>
<evidence type="ECO:0000256" key="3">
    <source>
        <dbReference type="ARBA" id="ARBA00022679"/>
    </source>
</evidence>
<dbReference type="SUPFAM" id="SSF53335">
    <property type="entry name" value="S-adenosyl-L-methionine-dependent methyltransferases"/>
    <property type="match status" value="1"/>
</dbReference>
<feature type="binding site" evidence="5">
    <location>
        <position position="86"/>
    </location>
    <ligand>
        <name>S-adenosyl-L-methionine</name>
        <dbReference type="ChEBI" id="CHEBI:59789"/>
    </ligand>
</feature>
<evidence type="ECO:0000256" key="5">
    <source>
        <dbReference type="HAMAP-Rule" id="MF_01813"/>
    </source>
</evidence>
<dbReference type="UniPathway" id="UPA00079">
    <property type="reaction ID" value="UER00169"/>
</dbReference>
<dbReference type="CDD" id="cd02440">
    <property type="entry name" value="AdoMet_MTases"/>
    <property type="match status" value="1"/>
</dbReference>
<protein>
    <recommendedName>
        <fullName evidence="5">Demethylmenaquinone methyltransferase</fullName>
        <ecNumber evidence="5">2.1.1.163</ecNumber>
    </recommendedName>
</protein>
<proteinExistence type="inferred from homology"/>
<keyword evidence="7" id="KW-1185">Reference proteome</keyword>
<feature type="binding site" evidence="5">
    <location>
        <position position="66"/>
    </location>
    <ligand>
        <name>S-adenosyl-L-methionine</name>
        <dbReference type="ChEBI" id="CHEBI:59789"/>
    </ligand>
</feature>
<dbReference type="InterPro" id="IPR023576">
    <property type="entry name" value="UbiE/COQ5_MeTrFase_CS"/>
</dbReference>
<keyword evidence="4 5" id="KW-0949">S-adenosyl-L-methionine</keyword>
<dbReference type="Pfam" id="PF01209">
    <property type="entry name" value="Ubie_methyltran"/>
    <property type="match status" value="1"/>
</dbReference>
<accession>A0A846MT26</accession>
<organism evidence="6 7">
    <name type="scientific">Thermonema lapsum</name>
    <dbReference type="NCBI Taxonomy" id="28195"/>
    <lineage>
        <taxon>Bacteria</taxon>
        <taxon>Pseudomonadati</taxon>
        <taxon>Bacteroidota</taxon>
        <taxon>Cytophagia</taxon>
        <taxon>Cytophagales</taxon>
        <taxon>Thermonemataceae</taxon>
        <taxon>Thermonema</taxon>
    </lineage>
</organism>
<dbReference type="Proteomes" id="UP000537126">
    <property type="component" value="Unassembled WGS sequence"/>
</dbReference>
<dbReference type="GO" id="GO:0043770">
    <property type="term" value="F:demethylmenaquinone methyltransferase activity"/>
    <property type="evidence" value="ECO:0007669"/>
    <property type="project" value="UniProtKB-UniRule"/>
</dbReference>
<dbReference type="PROSITE" id="PS01183">
    <property type="entry name" value="UBIE_1"/>
    <property type="match status" value="1"/>
</dbReference>
<comment type="caution">
    <text evidence="5">Lacks conserved residue(s) required for the propagation of feature annotation.</text>
</comment>
<evidence type="ECO:0000256" key="4">
    <source>
        <dbReference type="ARBA" id="ARBA00022691"/>
    </source>
</evidence>
<evidence type="ECO:0000256" key="1">
    <source>
        <dbReference type="ARBA" id="ARBA00022428"/>
    </source>
</evidence>
<dbReference type="HAMAP" id="MF_01813">
    <property type="entry name" value="MenG_UbiE_methyltr"/>
    <property type="match status" value="1"/>
</dbReference>
<comment type="pathway">
    <text evidence="5">Quinol/quinone metabolism; menaquinone biosynthesis; menaquinol from 1,4-dihydroxy-2-naphthoate: step 2/2.</text>
</comment>
<comment type="caution">
    <text evidence="6">The sequence shown here is derived from an EMBL/GenBank/DDBJ whole genome shotgun (WGS) entry which is preliminary data.</text>
</comment>
<gene>
    <name evidence="5" type="primary">menG</name>
    <name evidence="6" type="ORF">FHS56_001985</name>
</gene>
<comment type="similarity">
    <text evidence="5">Belongs to the class I-like SAM-binding methyltransferase superfamily. MenG/UbiE family.</text>
</comment>
<evidence type="ECO:0000313" key="7">
    <source>
        <dbReference type="Proteomes" id="UP000537126"/>
    </source>
</evidence>